<evidence type="ECO:0000313" key="2">
    <source>
        <dbReference type="EMBL" id="HIV39475.1"/>
    </source>
</evidence>
<proteinExistence type="predicted"/>
<dbReference type="InterPro" id="IPR001242">
    <property type="entry name" value="Condensation_dom"/>
</dbReference>
<dbReference type="AlphaFoldDB" id="A0A9D1PEV4"/>
<protein>
    <submittedName>
        <fullName evidence="2">Peptide synthetase</fullName>
    </submittedName>
</protein>
<dbReference type="GO" id="GO:0005737">
    <property type="term" value="C:cytoplasm"/>
    <property type="evidence" value="ECO:0007669"/>
    <property type="project" value="TreeGrafter"/>
</dbReference>
<comment type="caution">
    <text evidence="2">The sequence shown here is derived from an EMBL/GenBank/DDBJ whole genome shotgun (WGS) entry which is preliminary data.</text>
</comment>
<gene>
    <name evidence="2" type="ORF">H9747_10860</name>
</gene>
<reference evidence="2" key="1">
    <citation type="journal article" date="2021" name="PeerJ">
        <title>Extensive microbial diversity within the chicken gut microbiome revealed by metagenomics and culture.</title>
        <authorList>
            <person name="Gilroy R."/>
            <person name="Ravi A."/>
            <person name="Getino M."/>
            <person name="Pursley I."/>
            <person name="Horton D.L."/>
            <person name="Alikhan N.F."/>
            <person name="Baker D."/>
            <person name="Gharbi K."/>
            <person name="Hall N."/>
            <person name="Watson M."/>
            <person name="Adriaenssens E.M."/>
            <person name="Foster-Nyarko E."/>
            <person name="Jarju S."/>
            <person name="Secka A."/>
            <person name="Antonio M."/>
            <person name="Oren A."/>
            <person name="Chaudhuri R.R."/>
            <person name="La Ragione R."/>
            <person name="Hildebrand F."/>
            <person name="Pallen M.J."/>
        </authorList>
    </citation>
    <scope>NUCLEOTIDE SEQUENCE</scope>
    <source>
        <strain evidence="2">CHK195-9823</strain>
    </source>
</reference>
<dbReference type="EMBL" id="DXIQ01000070">
    <property type="protein sequence ID" value="HIV39475.1"/>
    <property type="molecule type" value="Genomic_DNA"/>
</dbReference>
<dbReference type="GO" id="GO:0008610">
    <property type="term" value="P:lipid biosynthetic process"/>
    <property type="evidence" value="ECO:0007669"/>
    <property type="project" value="UniProtKB-ARBA"/>
</dbReference>
<dbReference type="Gene3D" id="3.30.559.10">
    <property type="entry name" value="Chloramphenicol acetyltransferase-like domain"/>
    <property type="match status" value="1"/>
</dbReference>
<evidence type="ECO:0000313" key="3">
    <source>
        <dbReference type="Proteomes" id="UP000886814"/>
    </source>
</evidence>
<dbReference type="GO" id="GO:0031177">
    <property type="term" value="F:phosphopantetheine binding"/>
    <property type="evidence" value="ECO:0007669"/>
    <property type="project" value="TreeGrafter"/>
</dbReference>
<feature type="domain" description="Condensation" evidence="1">
    <location>
        <begin position="8"/>
        <end position="462"/>
    </location>
</feature>
<dbReference type="Pfam" id="PF00668">
    <property type="entry name" value="Condensation"/>
    <property type="match status" value="1"/>
</dbReference>
<accession>A0A9D1PEV4</accession>
<dbReference type="GO" id="GO:0003824">
    <property type="term" value="F:catalytic activity"/>
    <property type="evidence" value="ECO:0007669"/>
    <property type="project" value="InterPro"/>
</dbReference>
<dbReference type="Proteomes" id="UP000886814">
    <property type="component" value="Unassembled WGS sequence"/>
</dbReference>
<sequence>MRTRKGHKVYPLTVAQKFHLYYLPFCPTAAVLNIGTSVTIEIEIDWDLLAKSINKAYARSEGMRIRFAKDKEGNWYQYVADPEEMKIEFVDFSKGTMEEAEATMQKWTTVPFKMEDSQMSRIVMIQMPDGFNGIYFLVHHMIADAQSLICFMKDIIELYCNEKYEGVPYPKEMASYIDQLQKDLAYEAGSKAQLRDIEYFQKEIEKGEPIYNGIHGRDKLEAAREMFKNPELRTAFNASDDTKSALDIFHLEAEPTKRLMDFCEKYHVSLACLLIMGLRTYFQKMNGFEDVSINNAIARRATLKEKKSGGTRIHSFPIRTIFSEDMKFIDGVYAIRDKQNEIFRHANYDPTAYFAYRSKIYPQPHAGLTYEPISLTYQPMTLQENGLTQLGDIRYKTKWYPNGSCPQGMYLTVMHRPEDNGLDFNFEHQIKAVSRDELEYLYYYLCKIMFKGAENPDLTIGEIIKLV</sequence>
<evidence type="ECO:0000259" key="1">
    <source>
        <dbReference type="Pfam" id="PF00668"/>
    </source>
</evidence>
<dbReference type="GO" id="GO:0044550">
    <property type="term" value="P:secondary metabolite biosynthetic process"/>
    <property type="evidence" value="ECO:0007669"/>
    <property type="project" value="TreeGrafter"/>
</dbReference>
<dbReference type="PANTHER" id="PTHR45527">
    <property type="entry name" value="NONRIBOSOMAL PEPTIDE SYNTHETASE"/>
    <property type="match status" value="1"/>
</dbReference>
<dbReference type="GO" id="GO:0043041">
    <property type="term" value="P:amino acid activation for nonribosomal peptide biosynthetic process"/>
    <property type="evidence" value="ECO:0007669"/>
    <property type="project" value="TreeGrafter"/>
</dbReference>
<organism evidence="2 3">
    <name type="scientific">Candidatus Blautia stercorigallinarum</name>
    <dbReference type="NCBI Taxonomy" id="2838501"/>
    <lineage>
        <taxon>Bacteria</taxon>
        <taxon>Bacillati</taxon>
        <taxon>Bacillota</taxon>
        <taxon>Clostridia</taxon>
        <taxon>Lachnospirales</taxon>
        <taxon>Lachnospiraceae</taxon>
        <taxon>Blautia</taxon>
    </lineage>
</organism>
<name>A0A9D1PEV4_9FIRM</name>
<dbReference type="PANTHER" id="PTHR45527:SF1">
    <property type="entry name" value="FATTY ACID SYNTHASE"/>
    <property type="match status" value="1"/>
</dbReference>
<reference evidence="2" key="2">
    <citation type="submission" date="2021-04" db="EMBL/GenBank/DDBJ databases">
        <authorList>
            <person name="Gilroy R."/>
        </authorList>
    </citation>
    <scope>NUCLEOTIDE SEQUENCE</scope>
    <source>
        <strain evidence="2">CHK195-9823</strain>
    </source>
</reference>
<dbReference type="InterPro" id="IPR023213">
    <property type="entry name" value="CAT-like_dom_sf"/>
</dbReference>
<dbReference type="Gene3D" id="3.30.559.30">
    <property type="entry name" value="Nonribosomal peptide synthetase, condensation domain"/>
    <property type="match status" value="1"/>
</dbReference>
<dbReference type="SUPFAM" id="SSF52777">
    <property type="entry name" value="CoA-dependent acyltransferases"/>
    <property type="match status" value="2"/>
</dbReference>